<comment type="caution">
    <text evidence="1">The sequence shown here is derived from an EMBL/GenBank/DDBJ whole genome shotgun (WGS) entry which is preliminary data.</text>
</comment>
<reference evidence="1 2" key="1">
    <citation type="submission" date="2020-11" db="EMBL/GenBank/DDBJ databases">
        <authorList>
            <person name="Kim M.K."/>
        </authorList>
    </citation>
    <scope>NUCLEOTIDE SEQUENCE [LARGE SCALE GENOMIC DNA]</scope>
    <source>
        <strain evidence="1 2">BT662</strain>
    </source>
</reference>
<keyword evidence="2" id="KW-1185">Reference proteome</keyword>
<dbReference type="EMBL" id="JADQDM010000008">
    <property type="protein sequence ID" value="MBF9222560.1"/>
    <property type="molecule type" value="Genomic_DNA"/>
</dbReference>
<sequence>MRNETLIAETGRFLASLSEAQAQSVRDFAAFLAQQTWDNLPIVAAELDADETEADFAADMRIIQQQSRAYDFLNEEK</sequence>
<evidence type="ECO:0000313" key="1">
    <source>
        <dbReference type="EMBL" id="MBF9222560.1"/>
    </source>
</evidence>
<evidence type="ECO:0008006" key="3">
    <source>
        <dbReference type="Google" id="ProtNLM"/>
    </source>
</evidence>
<accession>A0ABS0I6J1</accession>
<proteinExistence type="predicted"/>
<evidence type="ECO:0000313" key="2">
    <source>
        <dbReference type="Proteomes" id="UP000618931"/>
    </source>
</evidence>
<dbReference type="RefSeq" id="WP_196294009.1">
    <property type="nucleotide sequence ID" value="NZ_JADQDM010000008.1"/>
</dbReference>
<organism evidence="1 2">
    <name type="scientific">Hymenobacter ruricola</name>
    <dbReference type="NCBI Taxonomy" id="2791023"/>
    <lineage>
        <taxon>Bacteria</taxon>
        <taxon>Pseudomonadati</taxon>
        <taxon>Bacteroidota</taxon>
        <taxon>Cytophagia</taxon>
        <taxon>Cytophagales</taxon>
        <taxon>Hymenobacteraceae</taxon>
        <taxon>Hymenobacter</taxon>
    </lineage>
</organism>
<dbReference type="Proteomes" id="UP000618931">
    <property type="component" value="Unassembled WGS sequence"/>
</dbReference>
<gene>
    <name evidence="1" type="ORF">I2H31_15760</name>
</gene>
<protein>
    <recommendedName>
        <fullName evidence="3">DUF2281 domain-containing protein</fullName>
    </recommendedName>
</protein>
<name>A0ABS0I6J1_9BACT</name>